<gene>
    <name evidence="10" type="ORF">THASP1DRAFT_23268</name>
</gene>
<dbReference type="Pfam" id="PF00180">
    <property type="entry name" value="Iso_dh"/>
    <property type="match status" value="1"/>
</dbReference>
<organism evidence="10 11">
    <name type="scientific">Thamnocephalis sphaerospora</name>
    <dbReference type="NCBI Taxonomy" id="78915"/>
    <lineage>
        <taxon>Eukaryota</taxon>
        <taxon>Fungi</taxon>
        <taxon>Fungi incertae sedis</taxon>
        <taxon>Zoopagomycota</taxon>
        <taxon>Zoopagomycotina</taxon>
        <taxon>Zoopagomycetes</taxon>
        <taxon>Zoopagales</taxon>
        <taxon>Sigmoideomycetaceae</taxon>
        <taxon>Thamnocephalis</taxon>
    </lineage>
</organism>
<evidence type="ECO:0000313" key="10">
    <source>
        <dbReference type="EMBL" id="RKP08821.1"/>
    </source>
</evidence>
<dbReference type="GO" id="GO:0046872">
    <property type="term" value="F:metal ion binding"/>
    <property type="evidence" value="ECO:0007669"/>
    <property type="project" value="UniProtKB-KW"/>
</dbReference>
<dbReference type="InterPro" id="IPR024084">
    <property type="entry name" value="IsoPropMal-DH-like_dom"/>
</dbReference>
<dbReference type="STRING" id="78915.A0A4P9XTE9"/>
<evidence type="ECO:0000256" key="2">
    <source>
        <dbReference type="ARBA" id="ARBA00022430"/>
    </source>
</evidence>
<dbReference type="GO" id="GO:0003862">
    <property type="term" value="F:3-isopropylmalate dehydrogenase activity"/>
    <property type="evidence" value="ECO:0007669"/>
    <property type="project" value="InterPro"/>
</dbReference>
<dbReference type="PANTHER" id="PTHR42979:SF1">
    <property type="entry name" value="3-ISOPROPYLMALATE DEHYDROGENASE"/>
    <property type="match status" value="1"/>
</dbReference>
<dbReference type="GO" id="GO:0005829">
    <property type="term" value="C:cytosol"/>
    <property type="evidence" value="ECO:0007669"/>
    <property type="project" value="TreeGrafter"/>
</dbReference>
<evidence type="ECO:0000256" key="7">
    <source>
        <dbReference type="ARBA" id="ARBA00023027"/>
    </source>
</evidence>
<keyword evidence="3" id="KW-0028">Amino-acid biosynthesis</keyword>
<evidence type="ECO:0000256" key="3">
    <source>
        <dbReference type="ARBA" id="ARBA00022605"/>
    </source>
</evidence>
<evidence type="ECO:0000256" key="1">
    <source>
        <dbReference type="ARBA" id="ARBA00007769"/>
    </source>
</evidence>
<keyword evidence="7" id="KW-0520">NAD</keyword>
<dbReference type="SUPFAM" id="SSF53659">
    <property type="entry name" value="Isocitrate/Isopropylmalate dehydrogenase-like"/>
    <property type="match status" value="1"/>
</dbReference>
<accession>A0A4P9XTE9</accession>
<feature type="domain" description="Isopropylmalate dehydrogenase-like" evidence="9">
    <location>
        <begin position="9"/>
        <end position="99"/>
    </location>
</feature>
<dbReference type="EMBL" id="KZ992567">
    <property type="protein sequence ID" value="RKP08821.1"/>
    <property type="molecule type" value="Genomic_DNA"/>
</dbReference>
<dbReference type="GO" id="GO:0009098">
    <property type="term" value="P:L-leucine biosynthetic process"/>
    <property type="evidence" value="ECO:0007669"/>
    <property type="project" value="UniProtKB-KW"/>
</dbReference>
<dbReference type="Proteomes" id="UP000271241">
    <property type="component" value="Unassembled WGS sequence"/>
</dbReference>
<dbReference type="PANTHER" id="PTHR42979">
    <property type="entry name" value="3-ISOPROPYLMALATE DEHYDROGENASE"/>
    <property type="match status" value="1"/>
</dbReference>
<reference evidence="11" key="1">
    <citation type="journal article" date="2018" name="Nat. Microbiol.">
        <title>Leveraging single-cell genomics to expand the fungal tree of life.</title>
        <authorList>
            <person name="Ahrendt S.R."/>
            <person name="Quandt C.A."/>
            <person name="Ciobanu D."/>
            <person name="Clum A."/>
            <person name="Salamov A."/>
            <person name="Andreopoulos B."/>
            <person name="Cheng J.F."/>
            <person name="Woyke T."/>
            <person name="Pelin A."/>
            <person name="Henrissat B."/>
            <person name="Reynolds N.K."/>
            <person name="Benny G.L."/>
            <person name="Smith M.E."/>
            <person name="James T.Y."/>
            <person name="Grigoriev I.V."/>
        </authorList>
    </citation>
    <scope>NUCLEOTIDE SEQUENCE [LARGE SCALE GENOMIC DNA]</scope>
    <source>
        <strain evidence="11">RSA 1356</strain>
    </source>
</reference>
<dbReference type="Gene3D" id="3.40.718.10">
    <property type="entry name" value="Isopropylmalate Dehydrogenase"/>
    <property type="match status" value="1"/>
</dbReference>
<evidence type="ECO:0000259" key="9">
    <source>
        <dbReference type="Pfam" id="PF00180"/>
    </source>
</evidence>
<keyword evidence="5" id="KW-0460">Magnesium</keyword>
<keyword evidence="2" id="KW-0432">Leucine biosynthesis</keyword>
<comment type="similarity">
    <text evidence="1">Belongs to the isocitrate and isopropylmalate dehydrogenases family.</text>
</comment>
<dbReference type="AlphaFoldDB" id="A0A4P9XTE9"/>
<feature type="non-terminal residue" evidence="10">
    <location>
        <position position="103"/>
    </location>
</feature>
<evidence type="ECO:0000256" key="8">
    <source>
        <dbReference type="ARBA" id="ARBA00023304"/>
    </source>
</evidence>
<evidence type="ECO:0000256" key="4">
    <source>
        <dbReference type="ARBA" id="ARBA00022723"/>
    </source>
</evidence>
<protein>
    <submittedName>
        <fullName evidence="10">Isopropylmalate dehydrogenase-like domain-containing protein</fullName>
    </submittedName>
</protein>
<dbReference type="InterPro" id="IPR004429">
    <property type="entry name" value="Isopropylmalate_DH"/>
</dbReference>
<dbReference type="OrthoDB" id="419183at2759"/>
<keyword evidence="11" id="KW-1185">Reference proteome</keyword>
<sequence>MPQAVRKETVVVVAGDGVGPEVCAEAVKVLRAVNELRGARNGVTLELADALIGGAAIEATGVPLPDATLDACRSAKAILLGAVGGPQWPHPIDPADPSKGLTP</sequence>
<proteinExistence type="inferred from homology"/>
<keyword evidence="6" id="KW-0560">Oxidoreductase</keyword>
<evidence type="ECO:0000256" key="5">
    <source>
        <dbReference type="ARBA" id="ARBA00022842"/>
    </source>
</evidence>
<name>A0A4P9XTE9_9FUNG</name>
<evidence type="ECO:0000256" key="6">
    <source>
        <dbReference type="ARBA" id="ARBA00023002"/>
    </source>
</evidence>
<keyword evidence="4" id="KW-0479">Metal-binding</keyword>
<keyword evidence="8" id="KW-0100">Branched-chain amino acid biosynthesis</keyword>
<evidence type="ECO:0000313" key="11">
    <source>
        <dbReference type="Proteomes" id="UP000271241"/>
    </source>
</evidence>